<accession>A0A0A9AKG8</accession>
<evidence type="ECO:0000313" key="1">
    <source>
        <dbReference type="EMBL" id="JAD51616.1"/>
    </source>
</evidence>
<dbReference type="EMBL" id="GBRH01246279">
    <property type="protein sequence ID" value="JAD51616.1"/>
    <property type="molecule type" value="Transcribed_RNA"/>
</dbReference>
<protein>
    <submittedName>
        <fullName evidence="1">Uncharacterized protein</fullName>
    </submittedName>
</protein>
<dbReference type="AlphaFoldDB" id="A0A0A9AKG8"/>
<reference evidence="1" key="2">
    <citation type="journal article" date="2015" name="Data Brief">
        <title>Shoot transcriptome of the giant reed, Arundo donax.</title>
        <authorList>
            <person name="Barrero R.A."/>
            <person name="Guerrero F.D."/>
            <person name="Moolhuijzen P."/>
            <person name="Goolsby J.A."/>
            <person name="Tidwell J."/>
            <person name="Bellgard S.E."/>
            <person name="Bellgard M.I."/>
        </authorList>
    </citation>
    <scope>NUCLEOTIDE SEQUENCE</scope>
    <source>
        <tissue evidence="1">Shoot tissue taken approximately 20 cm above the soil surface</tissue>
    </source>
</reference>
<name>A0A0A9AKG8_ARUDO</name>
<sequence>MYTPNCNSSQISMFGTTVTAG</sequence>
<organism evidence="1">
    <name type="scientific">Arundo donax</name>
    <name type="common">Giant reed</name>
    <name type="synonym">Donax arundinaceus</name>
    <dbReference type="NCBI Taxonomy" id="35708"/>
    <lineage>
        <taxon>Eukaryota</taxon>
        <taxon>Viridiplantae</taxon>
        <taxon>Streptophyta</taxon>
        <taxon>Embryophyta</taxon>
        <taxon>Tracheophyta</taxon>
        <taxon>Spermatophyta</taxon>
        <taxon>Magnoliopsida</taxon>
        <taxon>Liliopsida</taxon>
        <taxon>Poales</taxon>
        <taxon>Poaceae</taxon>
        <taxon>PACMAD clade</taxon>
        <taxon>Arundinoideae</taxon>
        <taxon>Arundineae</taxon>
        <taxon>Arundo</taxon>
    </lineage>
</organism>
<reference evidence="1" key="1">
    <citation type="submission" date="2014-09" db="EMBL/GenBank/DDBJ databases">
        <authorList>
            <person name="Magalhaes I.L.F."/>
            <person name="Oliveira U."/>
            <person name="Santos F.R."/>
            <person name="Vidigal T.H.D.A."/>
            <person name="Brescovit A.D."/>
            <person name="Santos A.J."/>
        </authorList>
    </citation>
    <scope>NUCLEOTIDE SEQUENCE</scope>
    <source>
        <tissue evidence="1">Shoot tissue taken approximately 20 cm above the soil surface</tissue>
    </source>
</reference>
<proteinExistence type="predicted"/>